<accession>A0AAW0XXH7</accession>
<name>A0AAW0XXH7_CHEQU</name>
<evidence type="ECO:0008006" key="4">
    <source>
        <dbReference type="Google" id="ProtNLM"/>
    </source>
</evidence>
<organism evidence="2 3">
    <name type="scientific">Cherax quadricarinatus</name>
    <name type="common">Australian red claw crayfish</name>
    <dbReference type="NCBI Taxonomy" id="27406"/>
    <lineage>
        <taxon>Eukaryota</taxon>
        <taxon>Metazoa</taxon>
        <taxon>Ecdysozoa</taxon>
        <taxon>Arthropoda</taxon>
        <taxon>Crustacea</taxon>
        <taxon>Multicrustacea</taxon>
        <taxon>Malacostraca</taxon>
        <taxon>Eumalacostraca</taxon>
        <taxon>Eucarida</taxon>
        <taxon>Decapoda</taxon>
        <taxon>Pleocyemata</taxon>
        <taxon>Astacidea</taxon>
        <taxon>Parastacoidea</taxon>
        <taxon>Parastacidae</taxon>
        <taxon>Cherax</taxon>
    </lineage>
</organism>
<evidence type="ECO:0000313" key="3">
    <source>
        <dbReference type="Proteomes" id="UP001445076"/>
    </source>
</evidence>
<protein>
    <recommendedName>
        <fullName evidence="4">WSC domain-containing protein</fullName>
    </recommendedName>
</protein>
<gene>
    <name evidence="2" type="ORF">OTU49_015757</name>
</gene>
<dbReference type="AlphaFoldDB" id="A0AAW0XXH7"/>
<feature type="signal peptide" evidence="1">
    <location>
        <begin position="1"/>
        <end position="25"/>
    </location>
</feature>
<keyword evidence="3" id="KW-1185">Reference proteome</keyword>
<evidence type="ECO:0000313" key="2">
    <source>
        <dbReference type="EMBL" id="KAK8749250.1"/>
    </source>
</evidence>
<evidence type="ECO:0000256" key="1">
    <source>
        <dbReference type="SAM" id="SignalP"/>
    </source>
</evidence>
<proteinExistence type="predicted"/>
<dbReference type="Proteomes" id="UP001445076">
    <property type="component" value="Unassembled WGS sequence"/>
</dbReference>
<keyword evidence="1" id="KW-0732">Signal</keyword>
<dbReference type="EMBL" id="JARKIK010000010">
    <property type="protein sequence ID" value="KAK8749250.1"/>
    <property type="molecule type" value="Genomic_DNA"/>
</dbReference>
<reference evidence="2 3" key="1">
    <citation type="journal article" date="2024" name="BMC Genomics">
        <title>Genome assembly of redclaw crayfish (Cherax quadricarinatus) provides insights into its immune adaptation and hypoxia tolerance.</title>
        <authorList>
            <person name="Liu Z."/>
            <person name="Zheng J."/>
            <person name="Li H."/>
            <person name="Fang K."/>
            <person name="Wang S."/>
            <person name="He J."/>
            <person name="Zhou D."/>
            <person name="Weng S."/>
            <person name="Chi M."/>
            <person name="Gu Z."/>
            <person name="He J."/>
            <person name="Li F."/>
            <person name="Wang M."/>
        </authorList>
    </citation>
    <scope>NUCLEOTIDE SEQUENCE [LARGE SCALE GENOMIC DNA]</scope>
    <source>
        <strain evidence="2">ZL_2023a</strain>
    </source>
</reference>
<sequence>HWDRRDPVPMLPLLLCAVGVRLAWAACLNHLFCYNDLYLDHSRFVTIHSDLAERSAVTCGTLCLQRWPETHLVLAKLVDVNQLLACGCGSQLAVGNLSGKVNDYYDCYVCPDGDNQKCGSEKTTSVYEVEHTNHSCRRVHLTVPEKIIFTSTTTTSTDPPTTHVTHSISPWQNSSMNYTKIETMRKTTTHLASRKLSGSPTLGYLGCYEEMMINESAVVTTLLQRPGVNITHCARSCLLTHPSTQVFLLKLLNMDRIYCGCGMEVALAWSAEGTGHCDLYCRDDPRQPCGGWVSVSAYARITSASESRLSRSSLLLFLPFLVIFWV</sequence>
<feature type="non-terminal residue" evidence="2">
    <location>
        <position position="1"/>
    </location>
</feature>
<comment type="caution">
    <text evidence="2">The sequence shown here is derived from an EMBL/GenBank/DDBJ whole genome shotgun (WGS) entry which is preliminary data.</text>
</comment>
<feature type="chain" id="PRO_5043497471" description="WSC domain-containing protein" evidence="1">
    <location>
        <begin position="26"/>
        <end position="326"/>
    </location>
</feature>